<dbReference type="Proteomes" id="UP001240483">
    <property type="component" value="Unassembled WGS sequence"/>
</dbReference>
<keyword evidence="10" id="KW-0472">Membrane</keyword>
<keyword evidence="5" id="KW-0418">Kinase</keyword>
<name>A0AAP4C9C9_9MICC</name>
<dbReference type="GO" id="GO:0004674">
    <property type="term" value="F:protein serine/threonine kinase activity"/>
    <property type="evidence" value="ECO:0007669"/>
    <property type="project" value="UniProtKB-KW"/>
</dbReference>
<dbReference type="SMART" id="SM00740">
    <property type="entry name" value="PASTA"/>
    <property type="match status" value="4"/>
</dbReference>
<feature type="compositionally biased region" description="Low complexity" evidence="9">
    <location>
        <begin position="316"/>
        <end position="328"/>
    </location>
</feature>
<evidence type="ECO:0000256" key="6">
    <source>
        <dbReference type="ARBA" id="ARBA00022840"/>
    </source>
</evidence>
<protein>
    <recommendedName>
        <fullName evidence="1">non-specific serine/threonine protein kinase</fullName>
        <ecNumber evidence="1">2.7.11.1</ecNumber>
    </recommendedName>
</protein>
<dbReference type="GO" id="GO:0045717">
    <property type="term" value="P:negative regulation of fatty acid biosynthetic process"/>
    <property type="evidence" value="ECO:0007669"/>
    <property type="project" value="UniProtKB-ARBA"/>
</dbReference>
<feature type="domain" description="PASTA" evidence="12">
    <location>
        <begin position="542"/>
        <end position="608"/>
    </location>
</feature>
<comment type="caution">
    <text evidence="13">The sequence shown here is derived from an EMBL/GenBank/DDBJ whole genome shotgun (WGS) entry which is preliminary data.</text>
</comment>
<dbReference type="PROSITE" id="PS50011">
    <property type="entry name" value="PROTEIN_KINASE_DOM"/>
    <property type="match status" value="1"/>
</dbReference>
<sequence length="741" mass="78832">MPERRDALVGEVLDDRYRIERRVARGGMSTVYLGTDLKLRRQVALKVLHPHLADSEQAVERFEAEAIAAARLTDPNVVNVYDQGVDGSEAYLVMEYVPGVTLRDVIKTQGAMTPRAALEVMDAVLAGLTAAHTAHMVHRDIKPENVLISADGRIKLADFGLSRAASEHTATGGLVGTVAYVSPELVTGRGADERTDIYACGILLYELLTGRQPYTGETTWDVAMRHVNETVPAPSDAVPELSEDFDHLVAWATEHQPDDRPAHAGDFLRELRRIEDHLSEDEFDLGDEPVTLHELVVATQNLLARTQPADDEPSPAEDAAAASAGAQDAEPESEAASDDIDNDAATTFVPMVSNVGTSVFSPPPPDSDTSLVPEGGIPQHELRLPADTQSQDIEPPADSSPAYDAGHTAAPSQHSGGAAPASDAVAGPRTGRAARKPSESVSKPGTKRKAWFIALIVFIVTLLGGTGAWWFGAGPGAEIVVPELKNQTESSAISQLEEAGTHANTSEDYSTTVEKGKVISSDPKAGDTVRRYQGVNLVISRGPRMISVPNLNGLDRDAAETQLKKAKLKLGDVSERHDEAKAGLVIEQSEQIGAQIAEGSAVDVVLSSGPAPVEVPQVRGRSVSDAKDLLKAAGFTVVEAEPEFSDTYREGNVIRSSPEGGEEVKRGSEIEIIVSKGPDVVEVPNVKFKSRDEATRILEEAGFKVAVEEGSFGTVIDSVVKQDPGAGQMAKRGSTITIGVV</sequence>
<feature type="transmembrane region" description="Helical" evidence="10">
    <location>
        <begin position="450"/>
        <end position="471"/>
    </location>
</feature>
<evidence type="ECO:0000313" key="14">
    <source>
        <dbReference type="Proteomes" id="UP001240483"/>
    </source>
</evidence>
<dbReference type="Gene3D" id="1.10.510.10">
    <property type="entry name" value="Transferase(Phosphotransferase) domain 1"/>
    <property type="match status" value="1"/>
</dbReference>
<feature type="region of interest" description="Disordered" evidence="9">
    <location>
        <begin position="356"/>
        <end position="443"/>
    </location>
</feature>
<evidence type="ECO:0000313" key="13">
    <source>
        <dbReference type="EMBL" id="MDK6275813.1"/>
    </source>
</evidence>
<dbReference type="Pfam" id="PF00069">
    <property type="entry name" value="Pkinase"/>
    <property type="match status" value="1"/>
</dbReference>
<dbReference type="InterPro" id="IPR000719">
    <property type="entry name" value="Prot_kinase_dom"/>
</dbReference>
<dbReference type="SUPFAM" id="SSF56112">
    <property type="entry name" value="Protein kinase-like (PK-like)"/>
    <property type="match status" value="1"/>
</dbReference>
<comment type="catalytic activity">
    <reaction evidence="8">
        <text>L-seryl-[protein] + ATP = O-phospho-L-seryl-[protein] + ADP + H(+)</text>
        <dbReference type="Rhea" id="RHEA:17989"/>
        <dbReference type="Rhea" id="RHEA-COMP:9863"/>
        <dbReference type="Rhea" id="RHEA-COMP:11604"/>
        <dbReference type="ChEBI" id="CHEBI:15378"/>
        <dbReference type="ChEBI" id="CHEBI:29999"/>
        <dbReference type="ChEBI" id="CHEBI:30616"/>
        <dbReference type="ChEBI" id="CHEBI:83421"/>
        <dbReference type="ChEBI" id="CHEBI:456216"/>
        <dbReference type="EC" id="2.7.11.1"/>
    </reaction>
</comment>
<accession>A0AAP4C9C9</accession>
<dbReference type="FunFam" id="1.10.510.10:FF:000021">
    <property type="entry name" value="Serine/threonine protein kinase"/>
    <property type="match status" value="1"/>
</dbReference>
<feature type="domain" description="PASTA" evidence="12">
    <location>
        <begin position="476"/>
        <end position="541"/>
    </location>
</feature>
<proteinExistence type="predicted"/>
<feature type="domain" description="Protein kinase" evidence="11">
    <location>
        <begin position="17"/>
        <end position="272"/>
    </location>
</feature>
<evidence type="ECO:0000256" key="1">
    <source>
        <dbReference type="ARBA" id="ARBA00012513"/>
    </source>
</evidence>
<dbReference type="EMBL" id="JASODW010000012">
    <property type="protein sequence ID" value="MDK6275813.1"/>
    <property type="molecule type" value="Genomic_DNA"/>
</dbReference>
<evidence type="ECO:0000256" key="7">
    <source>
        <dbReference type="ARBA" id="ARBA00047899"/>
    </source>
</evidence>
<dbReference type="RefSeq" id="WP_285330843.1">
    <property type="nucleotide sequence ID" value="NZ_CALUAG010000014.1"/>
</dbReference>
<keyword evidence="6" id="KW-0067">ATP-binding</keyword>
<feature type="domain" description="PASTA" evidence="12">
    <location>
        <begin position="609"/>
        <end position="676"/>
    </location>
</feature>
<dbReference type="PANTHER" id="PTHR43289">
    <property type="entry name" value="MITOGEN-ACTIVATED PROTEIN KINASE KINASE KINASE 20-RELATED"/>
    <property type="match status" value="1"/>
</dbReference>
<dbReference type="InterPro" id="IPR011009">
    <property type="entry name" value="Kinase-like_dom_sf"/>
</dbReference>
<evidence type="ECO:0000256" key="4">
    <source>
        <dbReference type="ARBA" id="ARBA00022741"/>
    </source>
</evidence>
<dbReference type="Gene3D" id="3.30.10.20">
    <property type="match status" value="4"/>
</dbReference>
<dbReference type="PROSITE" id="PS51178">
    <property type="entry name" value="PASTA"/>
    <property type="match status" value="4"/>
</dbReference>
<dbReference type="EC" id="2.7.11.1" evidence="1"/>
<keyword evidence="10" id="KW-0812">Transmembrane</keyword>
<keyword evidence="4" id="KW-0547">Nucleotide-binding</keyword>
<evidence type="ECO:0000256" key="9">
    <source>
        <dbReference type="SAM" id="MobiDB-lite"/>
    </source>
</evidence>
<dbReference type="AlphaFoldDB" id="A0AAP4C9C9"/>
<comment type="catalytic activity">
    <reaction evidence="7">
        <text>L-threonyl-[protein] + ATP = O-phospho-L-threonyl-[protein] + ADP + H(+)</text>
        <dbReference type="Rhea" id="RHEA:46608"/>
        <dbReference type="Rhea" id="RHEA-COMP:11060"/>
        <dbReference type="Rhea" id="RHEA-COMP:11605"/>
        <dbReference type="ChEBI" id="CHEBI:15378"/>
        <dbReference type="ChEBI" id="CHEBI:30013"/>
        <dbReference type="ChEBI" id="CHEBI:30616"/>
        <dbReference type="ChEBI" id="CHEBI:61977"/>
        <dbReference type="ChEBI" id="CHEBI:456216"/>
        <dbReference type="EC" id="2.7.11.1"/>
    </reaction>
</comment>
<evidence type="ECO:0000256" key="10">
    <source>
        <dbReference type="SAM" id="Phobius"/>
    </source>
</evidence>
<organism evidence="13 14">
    <name type="scientific">Pseudoglutamicibacter cumminsii</name>
    <dbReference type="NCBI Taxonomy" id="156979"/>
    <lineage>
        <taxon>Bacteria</taxon>
        <taxon>Bacillati</taxon>
        <taxon>Actinomycetota</taxon>
        <taxon>Actinomycetes</taxon>
        <taxon>Micrococcales</taxon>
        <taxon>Micrococcaceae</taxon>
        <taxon>Pseudoglutamicibacter</taxon>
    </lineage>
</organism>
<evidence type="ECO:0000256" key="2">
    <source>
        <dbReference type="ARBA" id="ARBA00022527"/>
    </source>
</evidence>
<dbReference type="FunFam" id="3.30.200.20:FF:000035">
    <property type="entry name" value="Serine/threonine protein kinase Stk1"/>
    <property type="match status" value="1"/>
</dbReference>
<feature type="domain" description="PASTA" evidence="12">
    <location>
        <begin position="677"/>
        <end position="741"/>
    </location>
</feature>
<dbReference type="Pfam" id="PF03793">
    <property type="entry name" value="PASTA"/>
    <property type="match status" value="4"/>
</dbReference>
<evidence type="ECO:0000256" key="8">
    <source>
        <dbReference type="ARBA" id="ARBA00048679"/>
    </source>
</evidence>
<evidence type="ECO:0000259" key="12">
    <source>
        <dbReference type="PROSITE" id="PS51178"/>
    </source>
</evidence>
<evidence type="ECO:0000259" key="11">
    <source>
        <dbReference type="PROSITE" id="PS50011"/>
    </source>
</evidence>
<dbReference type="InterPro" id="IPR008271">
    <property type="entry name" value="Ser/Thr_kinase_AS"/>
</dbReference>
<feature type="region of interest" description="Disordered" evidence="9">
    <location>
        <begin position="306"/>
        <end position="337"/>
    </location>
</feature>
<dbReference type="GO" id="GO:0005524">
    <property type="term" value="F:ATP binding"/>
    <property type="evidence" value="ECO:0007669"/>
    <property type="project" value="UniProtKB-KW"/>
</dbReference>
<keyword evidence="2" id="KW-0723">Serine/threonine-protein kinase</keyword>
<evidence type="ECO:0000256" key="5">
    <source>
        <dbReference type="ARBA" id="ARBA00022777"/>
    </source>
</evidence>
<dbReference type="PROSITE" id="PS00108">
    <property type="entry name" value="PROTEIN_KINASE_ST"/>
    <property type="match status" value="1"/>
</dbReference>
<keyword evidence="10" id="KW-1133">Transmembrane helix</keyword>
<evidence type="ECO:0000256" key="3">
    <source>
        <dbReference type="ARBA" id="ARBA00022679"/>
    </source>
</evidence>
<dbReference type="PANTHER" id="PTHR43289:SF34">
    <property type="entry name" value="SERINE_THREONINE-PROTEIN KINASE YBDM-RELATED"/>
    <property type="match status" value="1"/>
</dbReference>
<dbReference type="InterPro" id="IPR005543">
    <property type="entry name" value="PASTA_dom"/>
</dbReference>
<dbReference type="Gene3D" id="3.30.200.20">
    <property type="entry name" value="Phosphorylase Kinase, domain 1"/>
    <property type="match status" value="1"/>
</dbReference>
<dbReference type="CDD" id="cd14014">
    <property type="entry name" value="STKc_PknB_like"/>
    <property type="match status" value="1"/>
</dbReference>
<gene>
    <name evidence="13" type="ORF">QP116_08735</name>
</gene>
<dbReference type="CDD" id="cd06577">
    <property type="entry name" value="PASTA_pknB"/>
    <property type="match status" value="4"/>
</dbReference>
<keyword evidence="3" id="KW-0808">Transferase</keyword>
<reference evidence="13" key="1">
    <citation type="submission" date="2023-05" db="EMBL/GenBank/DDBJ databases">
        <title>Cataloging the Phylogenetic Diversity of Human Bladder Bacteria.</title>
        <authorList>
            <person name="Du J."/>
        </authorList>
    </citation>
    <scope>NUCLEOTIDE SEQUENCE</scope>
    <source>
        <strain evidence="13">UMB9978</strain>
    </source>
</reference>
<dbReference type="SMART" id="SM00220">
    <property type="entry name" value="S_TKc"/>
    <property type="match status" value="1"/>
</dbReference>